<accession>A0A8H4CW66</accession>
<evidence type="ECO:0000259" key="6">
    <source>
        <dbReference type="SMART" id="SM00829"/>
    </source>
</evidence>
<dbReference type="InterPro" id="IPR036291">
    <property type="entry name" value="NAD(P)-bd_dom_sf"/>
</dbReference>
<dbReference type="InterPro" id="IPR020843">
    <property type="entry name" value="ER"/>
</dbReference>
<dbReference type="InterPro" id="IPR013149">
    <property type="entry name" value="ADH-like_C"/>
</dbReference>
<dbReference type="InterPro" id="IPR011032">
    <property type="entry name" value="GroES-like_sf"/>
</dbReference>
<dbReference type="PROSITE" id="PS00059">
    <property type="entry name" value="ADH_ZINC"/>
    <property type="match status" value="1"/>
</dbReference>
<reference evidence="7" key="2">
    <citation type="submission" date="2020-03" db="EMBL/GenBank/DDBJ databases">
        <authorList>
            <person name="Fu F.-F."/>
            <person name="Chen J."/>
        </authorList>
    </citation>
    <scope>NUCLEOTIDE SEQUENCE</scope>
    <source>
        <strain evidence="7">Lc1</strain>
    </source>
</reference>
<gene>
    <name evidence="7" type="ORF">GCG54_00010454</name>
</gene>
<protein>
    <submittedName>
        <fullName evidence="7">Alcohol dehydrogenase</fullName>
    </submittedName>
</protein>
<dbReference type="Pfam" id="PF00107">
    <property type="entry name" value="ADH_zinc_N"/>
    <property type="match status" value="1"/>
</dbReference>
<organism evidence="7 8">
    <name type="scientific">Colletotrichum gloeosporioides</name>
    <name type="common">Anthracnose fungus</name>
    <name type="synonym">Glomerella cingulata</name>
    <dbReference type="NCBI Taxonomy" id="474922"/>
    <lineage>
        <taxon>Eukaryota</taxon>
        <taxon>Fungi</taxon>
        <taxon>Dikarya</taxon>
        <taxon>Ascomycota</taxon>
        <taxon>Pezizomycotina</taxon>
        <taxon>Sordariomycetes</taxon>
        <taxon>Hypocreomycetidae</taxon>
        <taxon>Glomerellales</taxon>
        <taxon>Glomerellaceae</taxon>
        <taxon>Colletotrichum</taxon>
        <taxon>Colletotrichum gloeosporioides species complex</taxon>
    </lineage>
</organism>
<dbReference type="EMBL" id="WVTB01000008">
    <property type="protein sequence ID" value="KAF3811117.1"/>
    <property type="molecule type" value="Genomic_DNA"/>
</dbReference>
<keyword evidence="3 5" id="KW-0862">Zinc</keyword>
<dbReference type="PANTHER" id="PTHR42683">
    <property type="entry name" value="ALDEHYDE REDUCTASE"/>
    <property type="match status" value="1"/>
</dbReference>
<sequence length="340" mass="36318">MSTATTTTVYKGSANGKVVEHHIPTNKDILKPDQVLVKITHSGLCGTDEHYKTQDMVLGHEGVGVVESVGGAVKDLKIGDRVGWGYCHGSCALCHYCRNGKHVYCDQRQLYGMSNLDQGSFASHAIRNQSFLFKVPDSISSAQAAPLMCAGAAVYSALKAAQIHNGSRVGVLGVGGLGHLAIQFAEQMGGHVVAMSHSPGKEADSRSFGASEFVCLSGAKSGSSPEGLKLLDVILLAGSQQPDWKAIVPMLRRGGAIFAMTVDPEDLKVSYMDLVMNAISVRGSLPCSPPLHQEMLDFAAAHKVLPVIESFAFTESGINEAMEKLRSGKMRYRGVVSRDW</sequence>
<keyword evidence="2 5" id="KW-0479">Metal-binding</keyword>
<dbReference type="GO" id="GO:0008270">
    <property type="term" value="F:zinc ion binding"/>
    <property type="evidence" value="ECO:0007669"/>
    <property type="project" value="InterPro"/>
</dbReference>
<dbReference type="SMART" id="SM00829">
    <property type="entry name" value="PKS_ER"/>
    <property type="match status" value="1"/>
</dbReference>
<proteinExistence type="inferred from homology"/>
<dbReference type="GO" id="GO:0016616">
    <property type="term" value="F:oxidoreductase activity, acting on the CH-OH group of donors, NAD or NADP as acceptor"/>
    <property type="evidence" value="ECO:0007669"/>
    <property type="project" value="InterPro"/>
</dbReference>
<dbReference type="Proteomes" id="UP000613401">
    <property type="component" value="Unassembled WGS sequence"/>
</dbReference>
<dbReference type="AlphaFoldDB" id="A0A8H4CW66"/>
<dbReference type="InterPro" id="IPR047109">
    <property type="entry name" value="CAD-like"/>
</dbReference>
<reference evidence="7" key="1">
    <citation type="journal article" date="2020" name="Phytopathology">
        <title>Genome sequence and comparative analysis of Colletotrichum gloeosporioides isolated from Liriodendron leaves.</title>
        <authorList>
            <person name="Fu F.F."/>
            <person name="Hao Z."/>
            <person name="Wang P."/>
            <person name="Lu Y."/>
            <person name="Xue L.J."/>
            <person name="Wei G."/>
            <person name="Tian Y."/>
            <person name="Baishi H."/>
            <person name="Xu H."/>
            <person name="Shi J."/>
            <person name="Cheng T."/>
            <person name="Wang G."/>
            <person name="Yi Y."/>
            <person name="Chen J."/>
        </authorList>
    </citation>
    <scope>NUCLEOTIDE SEQUENCE</scope>
    <source>
        <strain evidence="7">Lc1</strain>
    </source>
</reference>
<comment type="similarity">
    <text evidence="5">Belongs to the zinc-containing alcohol dehydrogenase family.</text>
</comment>
<keyword evidence="8" id="KW-1185">Reference proteome</keyword>
<dbReference type="SUPFAM" id="SSF51735">
    <property type="entry name" value="NAD(P)-binding Rossmann-fold domains"/>
    <property type="match status" value="1"/>
</dbReference>
<evidence type="ECO:0000256" key="2">
    <source>
        <dbReference type="ARBA" id="ARBA00022723"/>
    </source>
</evidence>
<dbReference type="Gene3D" id="3.90.180.10">
    <property type="entry name" value="Medium-chain alcohol dehydrogenases, catalytic domain"/>
    <property type="match status" value="1"/>
</dbReference>
<dbReference type="Pfam" id="PF08240">
    <property type="entry name" value="ADH_N"/>
    <property type="match status" value="1"/>
</dbReference>
<dbReference type="GeneID" id="69017582"/>
<evidence type="ECO:0000256" key="4">
    <source>
        <dbReference type="ARBA" id="ARBA00023002"/>
    </source>
</evidence>
<evidence type="ECO:0000256" key="5">
    <source>
        <dbReference type="RuleBase" id="RU361277"/>
    </source>
</evidence>
<dbReference type="RefSeq" id="XP_045270276.1">
    <property type="nucleotide sequence ID" value="XM_045410378.1"/>
</dbReference>
<dbReference type="InterPro" id="IPR013154">
    <property type="entry name" value="ADH-like_N"/>
</dbReference>
<evidence type="ECO:0000313" key="7">
    <source>
        <dbReference type="EMBL" id="KAF3811117.1"/>
    </source>
</evidence>
<dbReference type="FunFam" id="3.40.50.720:FF:000022">
    <property type="entry name" value="Cinnamyl alcohol dehydrogenase"/>
    <property type="match status" value="1"/>
</dbReference>
<comment type="cofactor">
    <cofactor evidence="1 5">
        <name>Zn(2+)</name>
        <dbReference type="ChEBI" id="CHEBI:29105"/>
    </cofactor>
</comment>
<dbReference type="Gene3D" id="3.40.50.720">
    <property type="entry name" value="NAD(P)-binding Rossmann-like Domain"/>
    <property type="match status" value="1"/>
</dbReference>
<keyword evidence="4" id="KW-0560">Oxidoreductase</keyword>
<evidence type="ECO:0000313" key="8">
    <source>
        <dbReference type="Proteomes" id="UP000613401"/>
    </source>
</evidence>
<evidence type="ECO:0000256" key="3">
    <source>
        <dbReference type="ARBA" id="ARBA00022833"/>
    </source>
</evidence>
<dbReference type="CDD" id="cd05283">
    <property type="entry name" value="CAD1"/>
    <property type="match status" value="1"/>
</dbReference>
<dbReference type="InterPro" id="IPR002328">
    <property type="entry name" value="ADH_Zn_CS"/>
</dbReference>
<name>A0A8H4CW66_COLGL</name>
<feature type="domain" description="Enoyl reductase (ER)" evidence="6">
    <location>
        <begin position="12"/>
        <end position="336"/>
    </location>
</feature>
<dbReference type="SUPFAM" id="SSF50129">
    <property type="entry name" value="GroES-like"/>
    <property type="match status" value="1"/>
</dbReference>
<comment type="caution">
    <text evidence="7">The sequence shown here is derived from an EMBL/GenBank/DDBJ whole genome shotgun (WGS) entry which is preliminary data.</text>
</comment>
<evidence type="ECO:0000256" key="1">
    <source>
        <dbReference type="ARBA" id="ARBA00001947"/>
    </source>
</evidence>